<reference evidence="8 11" key="1">
    <citation type="submission" date="2022-07" db="EMBL/GenBank/DDBJ databases">
        <authorList>
            <person name="Criscuolo A."/>
        </authorList>
    </citation>
    <scope>NUCLEOTIDE SEQUENCE</scope>
    <source>
        <strain evidence="11">CIP 111951</strain>
        <strain evidence="8">CIP111854</strain>
        <strain evidence="9">CIP111951</strain>
    </source>
</reference>
<dbReference type="Pfam" id="PF03009">
    <property type="entry name" value="GDPD"/>
    <property type="match status" value="1"/>
</dbReference>
<comment type="similarity">
    <text evidence="1">Belongs to the glycerophosphoryl diester phosphodiesterase family.</text>
</comment>
<dbReference type="GO" id="GO:0006071">
    <property type="term" value="P:glycerol metabolic process"/>
    <property type="evidence" value="ECO:0007669"/>
    <property type="project" value="UniProtKB-KW"/>
</dbReference>
<dbReference type="RefSeq" id="WP_261591719.1">
    <property type="nucleotide sequence ID" value="NZ_CAMAPC010000001.1"/>
</dbReference>
<evidence type="ECO:0000313" key="10">
    <source>
        <dbReference type="Proteomes" id="UP001152467"/>
    </source>
</evidence>
<keyword evidence="4" id="KW-0319">Glycerol metabolism</keyword>
<dbReference type="AlphaFoldDB" id="A0A9W4VV46"/>
<dbReference type="PANTHER" id="PTHR43620">
    <property type="entry name" value="GLYCEROPHOSPHORYL DIESTER PHOSPHODIESTERASE"/>
    <property type="match status" value="1"/>
</dbReference>
<dbReference type="PROSITE" id="PS51704">
    <property type="entry name" value="GP_PDE"/>
    <property type="match status" value="1"/>
</dbReference>
<keyword evidence="10" id="KW-1185">Reference proteome</keyword>
<protein>
    <recommendedName>
        <fullName evidence="2">glycerophosphodiester phosphodiesterase</fullName>
        <ecNumber evidence="2">3.1.4.46</ecNumber>
    </recommendedName>
</protein>
<comment type="catalytic activity">
    <reaction evidence="6">
        <text>a sn-glycero-3-phosphodiester + H2O = an alcohol + sn-glycerol 3-phosphate + H(+)</text>
        <dbReference type="Rhea" id="RHEA:12969"/>
        <dbReference type="ChEBI" id="CHEBI:15377"/>
        <dbReference type="ChEBI" id="CHEBI:15378"/>
        <dbReference type="ChEBI" id="CHEBI:30879"/>
        <dbReference type="ChEBI" id="CHEBI:57597"/>
        <dbReference type="ChEBI" id="CHEBI:83408"/>
        <dbReference type="EC" id="3.1.4.46"/>
    </reaction>
</comment>
<feature type="domain" description="GP-PDE" evidence="7">
    <location>
        <begin position="93"/>
        <end position="435"/>
    </location>
</feature>
<dbReference type="Gene3D" id="3.20.20.190">
    <property type="entry name" value="Phosphatidylinositol (PI) phosphodiesterase"/>
    <property type="match status" value="1"/>
</dbReference>
<dbReference type="EMBL" id="CAMAPD010000002">
    <property type="protein sequence ID" value="CAH9051926.1"/>
    <property type="molecule type" value="Genomic_DNA"/>
</dbReference>
<dbReference type="EMBL" id="CAMAPC010000001">
    <property type="protein sequence ID" value="CAH9049874.1"/>
    <property type="molecule type" value="Genomic_DNA"/>
</dbReference>
<evidence type="ECO:0000256" key="3">
    <source>
        <dbReference type="ARBA" id="ARBA00022729"/>
    </source>
</evidence>
<dbReference type="CDD" id="cd08560">
    <property type="entry name" value="GDPD_EcGlpQ_like_1"/>
    <property type="match status" value="1"/>
</dbReference>
<dbReference type="Proteomes" id="UP001152467">
    <property type="component" value="Unassembled WGS sequence"/>
</dbReference>
<comment type="caution">
    <text evidence="8">The sequence shown here is derived from an EMBL/GenBank/DDBJ whole genome shotgun (WGS) entry which is preliminary data.</text>
</comment>
<name>A0A9W4VV46_9GAMM</name>
<dbReference type="EC" id="3.1.4.46" evidence="2"/>
<gene>
    <name evidence="8" type="ORF">PSECIP111854_00396</name>
    <name evidence="9" type="ORF">PSECIP111951_00501</name>
</gene>
<organism evidence="8 10">
    <name type="scientific">Pseudoalteromonas holothuriae</name>
    <dbReference type="NCBI Taxonomy" id="2963714"/>
    <lineage>
        <taxon>Bacteria</taxon>
        <taxon>Pseudomonadati</taxon>
        <taxon>Pseudomonadota</taxon>
        <taxon>Gammaproteobacteria</taxon>
        <taxon>Alteromonadales</taxon>
        <taxon>Pseudoalteromonadaceae</taxon>
        <taxon>Pseudoalteromonas</taxon>
    </lineage>
</organism>
<dbReference type="InterPro" id="IPR030395">
    <property type="entry name" value="GP_PDE_dom"/>
</dbReference>
<keyword evidence="5" id="KW-0378">Hydrolase</keyword>
<dbReference type="InterPro" id="IPR017946">
    <property type="entry name" value="PLC-like_Pdiesterase_TIM-brl"/>
</dbReference>
<dbReference type="GO" id="GO:0008889">
    <property type="term" value="F:glycerophosphodiester phosphodiesterase activity"/>
    <property type="evidence" value="ECO:0007669"/>
    <property type="project" value="UniProtKB-EC"/>
</dbReference>
<dbReference type="Proteomes" id="UP001152485">
    <property type="component" value="Unassembled WGS sequence"/>
</dbReference>
<keyword evidence="3" id="KW-0732">Signal</keyword>
<sequence>MKYKILLSMTTLFALSGCGDDTKIKEVTKEVVVEKPVTIIEKVEVPVIVEVPKGSANDVQLGTRVQFLVNQLPQSELKTKLQACQDGPFYKTDFSIGHRGAPMQYPEHTKESYIAAAKMGAGILECDVTFTKDKELVCRHSQCDLHTTTNILAIEELAAKCSQPFTPADAASGTPASAQCCTSDITLAEFRQLKGKMDGANPNATTVGEYLKGTADWRTDLYSTQGTLLTHTESIALFKSLNVKMTPELKSASVDMPYEGMSQAMYAQKMIDEYKAAGVAAKDVFAQSFNLDDVKYWVNNEADFGAQAVYLDDRYDVAGFNPNNPDTWQPTMAELSNDGVKIIAPPLWMLVTLDNDKNIVPSEYAKAAKAAGLDIITWTLERSGPLTTGGGWYYQSISDAIDNDADALVLLDVLAKQVGVIGVFSDWPATTTFYASCMGMTPSI</sequence>
<dbReference type="PANTHER" id="PTHR43620:SF7">
    <property type="entry name" value="GLYCEROPHOSPHODIESTER PHOSPHODIESTERASE GDPD5-RELATED"/>
    <property type="match status" value="1"/>
</dbReference>
<evidence type="ECO:0000259" key="7">
    <source>
        <dbReference type="PROSITE" id="PS51704"/>
    </source>
</evidence>
<evidence type="ECO:0000256" key="4">
    <source>
        <dbReference type="ARBA" id="ARBA00022798"/>
    </source>
</evidence>
<evidence type="ECO:0000313" key="9">
    <source>
        <dbReference type="EMBL" id="CAH9051926.1"/>
    </source>
</evidence>
<dbReference type="SUPFAM" id="SSF51695">
    <property type="entry name" value="PLC-like phosphodiesterases"/>
    <property type="match status" value="1"/>
</dbReference>
<evidence type="ECO:0000256" key="6">
    <source>
        <dbReference type="ARBA" id="ARBA00047512"/>
    </source>
</evidence>
<evidence type="ECO:0000313" key="11">
    <source>
        <dbReference type="Proteomes" id="UP001152485"/>
    </source>
</evidence>
<dbReference type="PROSITE" id="PS51257">
    <property type="entry name" value="PROKAR_LIPOPROTEIN"/>
    <property type="match status" value="1"/>
</dbReference>
<evidence type="ECO:0000256" key="1">
    <source>
        <dbReference type="ARBA" id="ARBA00007277"/>
    </source>
</evidence>
<accession>A0A9W4VV46</accession>
<evidence type="ECO:0000313" key="8">
    <source>
        <dbReference type="EMBL" id="CAH9049874.1"/>
    </source>
</evidence>
<evidence type="ECO:0000256" key="2">
    <source>
        <dbReference type="ARBA" id="ARBA00012247"/>
    </source>
</evidence>
<proteinExistence type="inferred from homology"/>
<dbReference type="GO" id="GO:0006629">
    <property type="term" value="P:lipid metabolic process"/>
    <property type="evidence" value="ECO:0007669"/>
    <property type="project" value="InterPro"/>
</dbReference>
<evidence type="ECO:0000256" key="5">
    <source>
        <dbReference type="ARBA" id="ARBA00022801"/>
    </source>
</evidence>